<evidence type="ECO:0000313" key="1">
    <source>
        <dbReference type="EMBL" id="ABJ86829.1"/>
    </source>
</evidence>
<dbReference type="InterPro" id="IPR013783">
    <property type="entry name" value="Ig-like_fold"/>
</dbReference>
<dbReference type="HOGENOM" id="CLU_1123927_0_0_0"/>
<accession>Q01U41</accession>
<dbReference type="Gene3D" id="2.60.40.10">
    <property type="entry name" value="Immunoglobulins"/>
    <property type="match status" value="1"/>
</dbReference>
<proteinExistence type="predicted"/>
<organism evidence="1">
    <name type="scientific">Solibacter usitatus (strain Ellin6076)</name>
    <dbReference type="NCBI Taxonomy" id="234267"/>
    <lineage>
        <taxon>Bacteria</taxon>
        <taxon>Pseudomonadati</taxon>
        <taxon>Acidobacteriota</taxon>
        <taxon>Terriglobia</taxon>
        <taxon>Bryobacterales</taxon>
        <taxon>Solibacteraceae</taxon>
        <taxon>Candidatus Solibacter</taxon>
    </lineage>
</organism>
<name>Q01U41_SOLUE</name>
<dbReference type="KEGG" id="sus:Acid_5887"/>
<protein>
    <submittedName>
        <fullName evidence="1">Uncharacterized protein</fullName>
    </submittedName>
</protein>
<gene>
    <name evidence="1" type="ordered locus">Acid_5887</name>
</gene>
<dbReference type="STRING" id="234267.Acid_5887"/>
<reference evidence="1" key="1">
    <citation type="submission" date="2006-10" db="EMBL/GenBank/DDBJ databases">
        <title>Complete sequence of Solibacter usitatus Ellin6076.</title>
        <authorList>
            <consortium name="US DOE Joint Genome Institute"/>
            <person name="Copeland A."/>
            <person name="Lucas S."/>
            <person name="Lapidus A."/>
            <person name="Barry K."/>
            <person name="Detter J.C."/>
            <person name="Glavina del Rio T."/>
            <person name="Hammon N."/>
            <person name="Israni S."/>
            <person name="Dalin E."/>
            <person name="Tice H."/>
            <person name="Pitluck S."/>
            <person name="Thompson L.S."/>
            <person name="Brettin T."/>
            <person name="Bruce D."/>
            <person name="Han C."/>
            <person name="Tapia R."/>
            <person name="Gilna P."/>
            <person name="Schmutz J."/>
            <person name="Larimer F."/>
            <person name="Land M."/>
            <person name="Hauser L."/>
            <person name="Kyrpides N."/>
            <person name="Mikhailova N."/>
            <person name="Janssen P.H."/>
            <person name="Kuske C.R."/>
            <person name="Richardson P."/>
        </authorList>
    </citation>
    <scope>NUCLEOTIDE SEQUENCE</scope>
    <source>
        <strain evidence="1">Ellin6076</strain>
    </source>
</reference>
<dbReference type="InParanoid" id="Q01U41"/>
<dbReference type="AlphaFoldDB" id="Q01U41"/>
<dbReference type="EMBL" id="CP000473">
    <property type="protein sequence ID" value="ABJ86829.1"/>
    <property type="molecule type" value="Genomic_DNA"/>
</dbReference>
<sequence length="247" mass="25993" precursor="true">MKTFAILFCLLFFAEKGKATEYPLQFTPNAGYRGLVVAGYSLSGNTVTGNCSYYTVHSGSGKGGGYHTVTTYYNQTCTWDLYGNLLSMAQGAPAAPTPLYKNGTQTVYALDGSGRYTGTDSNLPYGGFVNTPGSHYTWQTSNAYMVLTQSLYTFTAVMVSDGDLPLNVASVGASALAGKATVNSTNCVGQTPVGSTCSITVTYDPTKLSSATGLAYDTLTIAVTSDAGQGHNFVQSYTITVKKPVDD</sequence>